<evidence type="ECO:0000313" key="2">
    <source>
        <dbReference type="EMBL" id="TFI00742.1"/>
    </source>
</evidence>
<comment type="caution">
    <text evidence="2">The sequence shown here is derived from an EMBL/GenBank/DDBJ whole genome shotgun (WGS) entry which is preliminary data.</text>
</comment>
<dbReference type="GO" id="GO:0008725">
    <property type="term" value="F:DNA-3-methyladenine glycosylase activity"/>
    <property type="evidence" value="ECO:0007669"/>
    <property type="project" value="InterPro"/>
</dbReference>
<dbReference type="AlphaFoldDB" id="A0AAX2SD33"/>
<dbReference type="InterPro" id="IPR052891">
    <property type="entry name" value="DNA-3mA_glycosylase"/>
</dbReference>
<dbReference type="GO" id="GO:0046872">
    <property type="term" value="F:metal ion binding"/>
    <property type="evidence" value="ECO:0007669"/>
    <property type="project" value="UniProtKB-KW"/>
</dbReference>
<feature type="binding site" evidence="1">
    <location>
        <position position="182"/>
    </location>
    <ligand>
        <name>Zn(2+)</name>
        <dbReference type="ChEBI" id="CHEBI:29105"/>
    </ligand>
</feature>
<feature type="binding site" evidence="1">
    <location>
        <position position="178"/>
    </location>
    <ligand>
        <name>Zn(2+)</name>
        <dbReference type="ChEBI" id="CHEBI:29105"/>
    </ligand>
</feature>
<sequence>MLCGDGVSRCPWALGTAGALADHDDEWGTPPSTPAEHFAALMLELVDSGLARWSQSARHGAWYLHMAHLRPERVALFDEDDVEDLLVTADLIRNRAKIEAVIHNAEVCQDWDVTRWNELLTEAQVPPAEAPPQNALDLPDSTAASRRLSLTLRSHGIVLVGPVTAHRWLQRIGRAPGHVAGCFRAT</sequence>
<evidence type="ECO:0000313" key="3">
    <source>
        <dbReference type="Proteomes" id="UP000298017"/>
    </source>
</evidence>
<keyword evidence="1" id="KW-0862">Zinc</keyword>
<dbReference type="Pfam" id="PF03352">
    <property type="entry name" value="Adenine_glyco"/>
    <property type="match status" value="1"/>
</dbReference>
<dbReference type="GO" id="GO:0006284">
    <property type="term" value="P:base-excision repair"/>
    <property type="evidence" value="ECO:0007669"/>
    <property type="project" value="InterPro"/>
</dbReference>
<reference evidence="2 3" key="1">
    <citation type="submission" date="2019-03" db="EMBL/GenBank/DDBJ databases">
        <title>Genome Sequencing and Assembly of Various Microbes Isolated from Alder Root Nodule.</title>
        <authorList>
            <person name="Swanson E."/>
            <person name="Sevigny J.L."/>
            <person name="Pesce C."/>
            <person name="Davis I."/>
            <person name="Kleiner V."/>
            <person name="Tisa L."/>
        </authorList>
    </citation>
    <scope>NUCLEOTIDE SEQUENCE [LARGE SCALE GENOMIC DNA]</scope>
    <source>
        <strain evidence="2 3">4R-31</strain>
    </source>
</reference>
<dbReference type="SUPFAM" id="SSF48150">
    <property type="entry name" value="DNA-glycosylase"/>
    <property type="match status" value="1"/>
</dbReference>
<gene>
    <name evidence="2" type="ORF">E4P33_08625</name>
</gene>
<accession>A0AAX2SD33</accession>
<dbReference type="InterPro" id="IPR011257">
    <property type="entry name" value="DNA_glycosylase"/>
</dbReference>
<dbReference type="PANTHER" id="PTHR30037">
    <property type="entry name" value="DNA-3-METHYLADENINE GLYCOSYLASE 1"/>
    <property type="match status" value="1"/>
</dbReference>
<dbReference type="Gene3D" id="1.10.340.30">
    <property type="entry name" value="Hypothetical protein, domain 2"/>
    <property type="match status" value="1"/>
</dbReference>
<protein>
    <submittedName>
        <fullName evidence="2">DNA-3-methyladenine glycosylase I</fullName>
    </submittedName>
</protein>
<proteinExistence type="predicted"/>
<keyword evidence="3" id="KW-1185">Reference proteome</keyword>
<name>A0AAX2SD33_KOCRH</name>
<dbReference type="InterPro" id="IPR005019">
    <property type="entry name" value="Adenine_glyco"/>
</dbReference>
<feature type="binding site" evidence="1">
    <location>
        <position position="23"/>
    </location>
    <ligand>
        <name>Zn(2+)</name>
        <dbReference type="ChEBI" id="CHEBI:29105"/>
    </ligand>
</feature>
<dbReference type="Proteomes" id="UP000298017">
    <property type="component" value="Unassembled WGS sequence"/>
</dbReference>
<organism evidence="2 3">
    <name type="scientific">Kocuria rhizophila</name>
    <dbReference type="NCBI Taxonomy" id="72000"/>
    <lineage>
        <taxon>Bacteria</taxon>
        <taxon>Bacillati</taxon>
        <taxon>Actinomycetota</taxon>
        <taxon>Actinomycetes</taxon>
        <taxon>Micrococcales</taxon>
        <taxon>Micrococcaceae</taxon>
        <taxon>Kocuria</taxon>
    </lineage>
</organism>
<dbReference type="PANTHER" id="PTHR30037:SF4">
    <property type="entry name" value="DNA-3-METHYLADENINE GLYCOSYLASE I"/>
    <property type="match status" value="1"/>
</dbReference>
<evidence type="ECO:0000256" key="1">
    <source>
        <dbReference type="PIRSR" id="PIRSR605019-1"/>
    </source>
</evidence>
<dbReference type="EMBL" id="SPNK01000008">
    <property type="protein sequence ID" value="TFI00742.1"/>
    <property type="molecule type" value="Genomic_DNA"/>
</dbReference>
<feature type="binding site" evidence="1">
    <location>
        <position position="10"/>
    </location>
    <ligand>
        <name>Zn(2+)</name>
        <dbReference type="ChEBI" id="CHEBI:29105"/>
    </ligand>
</feature>
<keyword evidence="1" id="KW-0479">Metal-binding</keyword>